<gene>
    <name evidence="2" type="ORF">B0T24DRAFT_665151</name>
</gene>
<feature type="region of interest" description="Disordered" evidence="1">
    <location>
        <begin position="123"/>
        <end position="150"/>
    </location>
</feature>
<feature type="region of interest" description="Disordered" evidence="1">
    <location>
        <begin position="946"/>
        <end position="1007"/>
    </location>
</feature>
<dbReference type="AlphaFoldDB" id="A0AAE0KH38"/>
<feature type="compositionally biased region" description="Polar residues" evidence="1">
    <location>
        <begin position="538"/>
        <end position="550"/>
    </location>
</feature>
<feature type="region of interest" description="Disordered" evidence="1">
    <location>
        <begin position="1024"/>
        <end position="1095"/>
    </location>
</feature>
<feature type="region of interest" description="Disordered" evidence="1">
    <location>
        <begin position="51"/>
        <end position="98"/>
    </location>
</feature>
<feature type="compositionally biased region" description="Pro residues" evidence="1">
    <location>
        <begin position="825"/>
        <end position="840"/>
    </location>
</feature>
<feature type="compositionally biased region" description="Gly residues" evidence="1">
    <location>
        <begin position="66"/>
        <end position="75"/>
    </location>
</feature>
<evidence type="ECO:0000313" key="3">
    <source>
        <dbReference type="Proteomes" id="UP001287356"/>
    </source>
</evidence>
<evidence type="ECO:0000313" key="2">
    <source>
        <dbReference type="EMBL" id="KAK3376105.1"/>
    </source>
</evidence>
<feature type="compositionally biased region" description="Polar residues" evidence="1">
    <location>
        <begin position="628"/>
        <end position="639"/>
    </location>
</feature>
<keyword evidence="3" id="KW-1185">Reference proteome</keyword>
<reference evidence="2" key="1">
    <citation type="journal article" date="2023" name="Mol. Phylogenet. Evol.">
        <title>Genome-scale phylogeny and comparative genomics of the fungal order Sordariales.</title>
        <authorList>
            <person name="Hensen N."/>
            <person name="Bonometti L."/>
            <person name="Westerberg I."/>
            <person name="Brannstrom I.O."/>
            <person name="Guillou S."/>
            <person name="Cros-Aarteil S."/>
            <person name="Calhoun S."/>
            <person name="Haridas S."/>
            <person name="Kuo A."/>
            <person name="Mondo S."/>
            <person name="Pangilinan J."/>
            <person name="Riley R."/>
            <person name="LaButti K."/>
            <person name="Andreopoulos B."/>
            <person name="Lipzen A."/>
            <person name="Chen C."/>
            <person name="Yan M."/>
            <person name="Daum C."/>
            <person name="Ng V."/>
            <person name="Clum A."/>
            <person name="Steindorff A."/>
            <person name="Ohm R.A."/>
            <person name="Martin F."/>
            <person name="Silar P."/>
            <person name="Natvig D.O."/>
            <person name="Lalanne C."/>
            <person name="Gautier V."/>
            <person name="Ament-Velasquez S.L."/>
            <person name="Kruys A."/>
            <person name="Hutchinson M.I."/>
            <person name="Powell A.J."/>
            <person name="Barry K."/>
            <person name="Miller A.N."/>
            <person name="Grigoriev I.V."/>
            <person name="Debuchy R."/>
            <person name="Gladieux P."/>
            <person name="Hiltunen Thoren M."/>
            <person name="Johannesson H."/>
        </authorList>
    </citation>
    <scope>NUCLEOTIDE SEQUENCE</scope>
    <source>
        <strain evidence="2">CBS 958.72</strain>
    </source>
</reference>
<comment type="caution">
    <text evidence="2">The sequence shown here is derived from an EMBL/GenBank/DDBJ whole genome shotgun (WGS) entry which is preliminary data.</text>
</comment>
<feature type="compositionally biased region" description="Low complexity" evidence="1">
    <location>
        <begin position="860"/>
        <end position="878"/>
    </location>
</feature>
<dbReference type="Proteomes" id="UP001287356">
    <property type="component" value="Unassembled WGS sequence"/>
</dbReference>
<dbReference type="EMBL" id="JAULSN010000003">
    <property type="protein sequence ID" value="KAK3376105.1"/>
    <property type="molecule type" value="Genomic_DNA"/>
</dbReference>
<feature type="compositionally biased region" description="Basic and acidic residues" evidence="1">
    <location>
        <begin position="1079"/>
        <end position="1089"/>
    </location>
</feature>
<name>A0AAE0KH38_9PEZI</name>
<feature type="region of interest" description="Disordered" evidence="1">
    <location>
        <begin position="536"/>
        <end position="655"/>
    </location>
</feature>
<organism evidence="2 3">
    <name type="scientific">Lasiosphaeria ovina</name>
    <dbReference type="NCBI Taxonomy" id="92902"/>
    <lineage>
        <taxon>Eukaryota</taxon>
        <taxon>Fungi</taxon>
        <taxon>Dikarya</taxon>
        <taxon>Ascomycota</taxon>
        <taxon>Pezizomycotina</taxon>
        <taxon>Sordariomycetes</taxon>
        <taxon>Sordariomycetidae</taxon>
        <taxon>Sordariales</taxon>
        <taxon>Lasiosphaeriaceae</taxon>
        <taxon>Lasiosphaeria</taxon>
    </lineage>
</organism>
<evidence type="ECO:0000256" key="1">
    <source>
        <dbReference type="SAM" id="MobiDB-lite"/>
    </source>
</evidence>
<feature type="compositionally biased region" description="Acidic residues" evidence="1">
    <location>
        <begin position="775"/>
        <end position="789"/>
    </location>
</feature>
<feature type="region of interest" description="Disordered" evidence="1">
    <location>
        <begin position="766"/>
        <end position="925"/>
    </location>
</feature>
<reference evidence="2" key="2">
    <citation type="submission" date="2023-06" db="EMBL/GenBank/DDBJ databases">
        <authorList>
            <consortium name="Lawrence Berkeley National Laboratory"/>
            <person name="Haridas S."/>
            <person name="Hensen N."/>
            <person name="Bonometti L."/>
            <person name="Westerberg I."/>
            <person name="Brannstrom I.O."/>
            <person name="Guillou S."/>
            <person name="Cros-Aarteil S."/>
            <person name="Calhoun S."/>
            <person name="Kuo A."/>
            <person name="Mondo S."/>
            <person name="Pangilinan J."/>
            <person name="Riley R."/>
            <person name="Labutti K."/>
            <person name="Andreopoulos B."/>
            <person name="Lipzen A."/>
            <person name="Chen C."/>
            <person name="Yanf M."/>
            <person name="Daum C."/>
            <person name="Ng V."/>
            <person name="Clum A."/>
            <person name="Steindorff A."/>
            <person name="Ohm R."/>
            <person name="Martin F."/>
            <person name="Silar P."/>
            <person name="Natvig D."/>
            <person name="Lalanne C."/>
            <person name="Gautier V."/>
            <person name="Ament-Velasquez S.L."/>
            <person name="Kruys A."/>
            <person name="Hutchinson M.I."/>
            <person name="Powell A.J."/>
            <person name="Barry K."/>
            <person name="Miller A.N."/>
            <person name="Grigoriev I.V."/>
            <person name="Debuchy R."/>
            <person name="Gladieux P."/>
            <person name="Thoren M.H."/>
            <person name="Johannesson H."/>
        </authorList>
    </citation>
    <scope>NUCLEOTIDE SEQUENCE</scope>
    <source>
        <strain evidence="2">CBS 958.72</strain>
    </source>
</reference>
<proteinExistence type="predicted"/>
<feature type="compositionally biased region" description="Low complexity" evidence="1">
    <location>
        <begin position="83"/>
        <end position="93"/>
    </location>
</feature>
<protein>
    <submittedName>
        <fullName evidence="2">Uncharacterized protein</fullName>
    </submittedName>
</protein>
<feature type="compositionally biased region" description="Low complexity" evidence="1">
    <location>
        <begin position="557"/>
        <end position="570"/>
    </location>
</feature>
<feature type="compositionally biased region" description="Pro residues" evidence="1">
    <location>
        <begin position="972"/>
        <end position="990"/>
    </location>
</feature>
<sequence length="1095" mass="120126">MAEAERIRVLFDNASESEKEAIVKHLFYRELESIRRKPLLDPASYGGAPKVAIYRRPDPENDNGGDEIGLRGGAGPRAPFPTPKSSSSFPASSLRTNTVRNDAYNHRLMRISTIVESVDSHDNKANDEISLRGGAKPTARPTRRSSRISLRMSRNSRSFDNAITDDEHDYGHMRIATVMETIGLADGSDDDDDGTTPFTSGPLTGMRIDVQAIRRNVGYKRPFEDQFPDELRASEIDFLATGYEFSSQEDMYQSPDWLPYLRSYYHETESPVLFSGFPLIEDVVFVKHPNYWYSGALHKKVIHNGQCYWTTIALLVYGNASLWLRVKAEHLAYAEQVLSNPKHPRHAFYKRENTILSGTRATGPAGSHAGAMNWWERLHVPGCWSNDDIITLTANLYCVFVVLYKYKSGPENPQWGKSVYDLRTFGAYNTRHIFLCYYVSFTRHTQDIIDQTLSDVQSENHYQPMVPNDYWAYEFKLPRLTLQSTSKYRLMTAEHQRTKNNGLAHHLRGPKDSLAPLLATPSFKREHLYRAVGYAAPSATSTEPVASVSDTPPRRPLPSARPLRAATASPSPQPASPVYNTPRKRKAPTVDPSEEDGGDNRSSAARKTTPRRSRSSQPPLVKRMRQQILATSTTSTPLSKVTPDPGNAVAYDGDNEPDTSGGAYYRLASRTALTRLRLKDLQRWCNHLPRGVVGKDVARWRKDDCISELMDARLMVRIIRDELQRPTLDVDAKAIFMKVLAPDESAAATPATAAASTPAAVSATASSYQGGSTYQEEDEQDGDGQDNNDTDSVAAPPKAPTPPTPPDHDSAPDLAESEPESEAAPPTPQAKPHRSPPPLRPWKTAASRSIETAPGRVLDTMDSYSTSSAASSGDSTHAPIIIDNAGSDSDATTSEDEAPLPKTTASAATEPRRTPPSPSTLAIAAAATSEAAAAAAIAANIPQKDAAPRHNPFMKSQNPFINNPFRQHPIPQLSPPAPQVQPSWEPPAPKLPASNEDGDEVYSSADESPLAMTAVAIPGLGNYRYNYGRKRMPADTRGRNSGRVVVPAKRRRSSGDEGGGGGGDRAAKRRRSIDVADVQGDKGRNARGESDDDDE</sequence>
<feature type="compositionally biased region" description="Polar residues" evidence="1">
    <location>
        <begin position="954"/>
        <end position="965"/>
    </location>
</feature>
<accession>A0AAE0KH38</accession>